<evidence type="ECO:0000313" key="1">
    <source>
        <dbReference type="EMBL" id="TWP28438.1"/>
    </source>
</evidence>
<accession>A0A563DDN5</accession>
<name>A0A563DDN5_9FLAO</name>
<organism evidence="1 2">
    <name type="scientific">Apibacter muscae</name>
    <dbReference type="NCBI Taxonomy" id="2509004"/>
    <lineage>
        <taxon>Bacteria</taxon>
        <taxon>Pseudomonadati</taxon>
        <taxon>Bacteroidota</taxon>
        <taxon>Flavobacteriia</taxon>
        <taxon>Flavobacteriales</taxon>
        <taxon>Weeksellaceae</taxon>
        <taxon>Apibacter</taxon>
    </lineage>
</organism>
<comment type="caution">
    <text evidence="1">The sequence shown here is derived from an EMBL/GenBank/DDBJ whole genome shotgun (WGS) entry which is preliminary data.</text>
</comment>
<gene>
    <name evidence="1" type="ORF">ETU09_05805</name>
</gene>
<dbReference type="EMBL" id="SELH01000018">
    <property type="protein sequence ID" value="TWP28438.1"/>
    <property type="molecule type" value="Genomic_DNA"/>
</dbReference>
<evidence type="ECO:0000313" key="2">
    <source>
        <dbReference type="Proteomes" id="UP000319499"/>
    </source>
</evidence>
<evidence type="ECO:0008006" key="3">
    <source>
        <dbReference type="Google" id="ProtNLM"/>
    </source>
</evidence>
<keyword evidence="2" id="KW-1185">Reference proteome</keyword>
<dbReference type="AlphaFoldDB" id="A0A563DDN5"/>
<sequence>MNELNIYDLFQQILSKSKVIEGRFHISSTETGNDINTENLNDINLEAFGDNENKSKYPLCLLLPPVEEVNSFDELSFTKYYLVMYFLTQSQNDSIGIKNPNFFNNTSNHPLKYDWKDMRECAINFRKAFIKVTEKENYIRDSQTTDVITRVSKVGNDNLNGVKLTFKINVFEKCGFTDYNEEDLNKIKINKTDLHLQHK</sequence>
<reference evidence="1 2" key="1">
    <citation type="submission" date="2019-02" db="EMBL/GenBank/DDBJ databases">
        <title>Apibacter muscae sp. nov.: a novel member of the house fly microbiota.</title>
        <authorList>
            <person name="Park R."/>
        </authorList>
    </citation>
    <scope>NUCLEOTIDE SEQUENCE [LARGE SCALE GENOMIC DNA]</scope>
    <source>
        <strain evidence="1 2">AL1</strain>
    </source>
</reference>
<proteinExistence type="predicted"/>
<protein>
    <recommendedName>
        <fullName evidence="3">DUF4255 domain-containing protein</fullName>
    </recommendedName>
</protein>
<dbReference type="OrthoDB" id="668965at2"/>
<dbReference type="Proteomes" id="UP000319499">
    <property type="component" value="Unassembled WGS sequence"/>
</dbReference>
<dbReference type="RefSeq" id="WP_146292484.1">
    <property type="nucleotide sequence ID" value="NZ_SELH01000018.1"/>
</dbReference>